<dbReference type="GeneID" id="110978623"/>
<reference evidence="3" key="1">
    <citation type="submission" date="2025-08" db="UniProtKB">
        <authorList>
            <consortium name="RefSeq"/>
        </authorList>
    </citation>
    <scope>IDENTIFICATION</scope>
</reference>
<gene>
    <name evidence="3" type="primary">LOC110978623</name>
</gene>
<dbReference type="SUPFAM" id="SSF52047">
    <property type="entry name" value="RNI-like"/>
    <property type="match status" value="1"/>
</dbReference>
<name>A0A8B7YCP0_ACAPL</name>
<sequence>MEKESTPELDVTSGISEATTDGRAASTSTGDGAGPSSSLSTNGSQPAQLSEGAQASGKSGPHDLPLCLQLQARLKFSKSFEELSWDPYFESIISPLWPDRLVPSRSLPDTLTAFYLEVVEAVVKHGSGASYTDRQELMSTKLKKVGQIAFQRLLDGGELSYGTEEFSLWETLLGGTEDIVSPDESFQEYCAAYYLTSLLEDEEQSFRDHLEKIESVGVQKMISLLQFSCGLSERAANLILSHEMMHSEDKAAQILTMERSSTKLAFKLKHEGNLECEGLEELTALGSYLESNMKPPPTTLNVLRIKCKSLQDIKALAGILENSKGDFFKINIMCFLSDQGNEMLQLLEETLTTAERVLVSKRFTDRLCTCVTICIDDQSHYDARALSVCITGLSNHIWNIKVGGTSQADCCTLIDALQGCSLYSFSVCGVDMLSRVAALGSLVTLSLKQLTLSSCRLQDDDIDSLINILPAGHAFIYLDLSDNEFSLDAVKALIAHCRSFPYLCHVSLTGTGLNEDHIKQMLQQDLPQLERNNEIGLYSPFRYSSCDDIRGLKQRLQVSVVNPSHWLRIEYTLWDKGNEEAELLEKEIGKLDRWLQSRLELILIVGKLYHSTFDVERLAGSIGRISKQVERFVLNLLRHQEEIDATRILNALSGGYSLKRLEVLGVSLQGRVADIHPQVITPSMEGLSLRHCQLNDNDIESLISLLPAGHGLTELDIPFNNFSKEAMETLSTHLQSFPNLD</sequence>
<dbReference type="Gene3D" id="3.80.10.10">
    <property type="entry name" value="Ribonuclease Inhibitor"/>
    <property type="match status" value="2"/>
</dbReference>
<keyword evidence="2" id="KW-1185">Reference proteome</keyword>
<feature type="compositionally biased region" description="Polar residues" evidence="1">
    <location>
        <begin position="13"/>
        <end position="57"/>
    </location>
</feature>
<dbReference type="PANTHER" id="PTHR46312:SF2">
    <property type="entry name" value="NUCLEOTIDE-BINDING OLIGOMERIZATION DOMAIN-CONTAINING PROTEIN 2-LIKE"/>
    <property type="match status" value="1"/>
</dbReference>
<dbReference type="Proteomes" id="UP000694845">
    <property type="component" value="Unplaced"/>
</dbReference>
<feature type="region of interest" description="Disordered" evidence="1">
    <location>
        <begin position="1"/>
        <end position="60"/>
    </location>
</feature>
<dbReference type="PANTHER" id="PTHR46312">
    <property type="entry name" value="NACHT DOMAIN-CONTAINING PROTEIN"/>
    <property type="match status" value="1"/>
</dbReference>
<protein>
    <submittedName>
        <fullName evidence="3">Uncharacterized protein LOC110978623 isoform X1</fullName>
    </submittedName>
</protein>
<dbReference type="InterPro" id="IPR032675">
    <property type="entry name" value="LRR_dom_sf"/>
</dbReference>
<evidence type="ECO:0000256" key="1">
    <source>
        <dbReference type="SAM" id="MobiDB-lite"/>
    </source>
</evidence>
<accession>A0A8B7YCP0</accession>
<dbReference type="RefSeq" id="XP_022089441.1">
    <property type="nucleotide sequence ID" value="XM_022233749.1"/>
</dbReference>
<dbReference type="KEGG" id="aplc:110978623"/>
<dbReference type="AlphaFoldDB" id="A0A8B7YCP0"/>
<proteinExistence type="predicted"/>
<organism evidence="2 3">
    <name type="scientific">Acanthaster planci</name>
    <name type="common">Crown-of-thorns starfish</name>
    <dbReference type="NCBI Taxonomy" id="133434"/>
    <lineage>
        <taxon>Eukaryota</taxon>
        <taxon>Metazoa</taxon>
        <taxon>Echinodermata</taxon>
        <taxon>Eleutherozoa</taxon>
        <taxon>Asterozoa</taxon>
        <taxon>Asteroidea</taxon>
        <taxon>Valvatacea</taxon>
        <taxon>Valvatida</taxon>
        <taxon>Acanthasteridae</taxon>
        <taxon>Acanthaster</taxon>
    </lineage>
</organism>
<evidence type="ECO:0000313" key="2">
    <source>
        <dbReference type="Proteomes" id="UP000694845"/>
    </source>
</evidence>
<evidence type="ECO:0000313" key="3">
    <source>
        <dbReference type="RefSeq" id="XP_022089441.1"/>
    </source>
</evidence>